<proteinExistence type="predicted"/>
<evidence type="ECO:0000256" key="6">
    <source>
        <dbReference type="SAM" id="Phobius"/>
    </source>
</evidence>
<evidence type="ECO:0000313" key="9">
    <source>
        <dbReference type="Proteomes" id="UP001230156"/>
    </source>
</evidence>
<feature type="transmembrane region" description="Helical" evidence="6">
    <location>
        <begin position="158"/>
        <end position="182"/>
    </location>
</feature>
<organism evidence="8 9">
    <name type="scientific">Dongia sedimenti</name>
    <dbReference type="NCBI Taxonomy" id="3064282"/>
    <lineage>
        <taxon>Bacteria</taxon>
        <taxon>Pseudomonadati</taxon>
        <taxon>Pseudomonadota</taxon>
        <taxon>Alphaproteobacteria</taxon>
        <taxon>Rhodospirillales</taxon>
        <taxon>Dongiaceae</taxon>
        <taxon>Dongia</taxon>
    </lineage>
</organism>
<dbReference type="PANTHER" id="PTHR32196">
    <property type="entry name" value="ABC TRANSPORTER PERMEASE PROTEIN YPHD-RELATED-RELATED"/>
    <property type="match status" value="1"/>
</dbReference>
<feature type="transmembrane region" description="Helical" evidence="6">
    <location>
        <begin position="336"/>
        <end position="354"/>
    </location>
</feature>
<dbReference type="Proteomes" id="UP001230156">
    <property type="component" value="Unassembled WGS sequence"/>
</dbReference>
<keyword evidence="9" id="KW-1185">Reference proteome</keyword>
<evidence type="ECO:0000256" key="3">
    <source>
        <dbReference type="ARBA" id="ARBA00022692"/>
    </source>
</evidence>
<dbReference type="PANTHER" id="PTHR32196:SF63">
    <property type="entry name" value="INNER MEMBRANE ABC TRANSPORTER PERMEASE PROTEIN YJFF"/>
    <property type="match status" value="1"/>
</dbReference>
<feature type="transmembrane region" description="Helical" evidence="6">
    <location>
        <begin position="54"/>
        <end position="75"/>
    </location>
</feature>
<accession>A0ABU0YPT3</accession>
<dbReference type="RefSeq" id="WP_379958017.1">
    <property type="nucleotide sequence ID" value="NZ_JAUYVI010000005.1"/>
</dbReference>
<dbReference type="InterPro" id="IPR001851">
    <property type="entry name" value="ABC_transp_permease"/>
</dbReference>
<comment type="caution">
    <text evidence="8">The sequence shown here is derived from an EMBL/GenBank/DDBJ whole genome shotgun (WGS) entry which is preliminary data.</text>
</comment>
<feature type="domain" description="Strictosidine synthase conserved region" evidence="7">
    <location>
        <begin position="500"/>
        <end position="586"/>
    </location>
</feature>
<reference evidence="9" key="1">
    <citation type="submission" date="2023-08" db="EMBL/GenBank/DDBJ databases">
        <title>Rhodospirillaceae gen. nov., a novel taxon isolated from the Yangtze River Yuezi River estuary sludge.</title>
        <authorList>
            <person name="Ruan L."/>
        </authorList>
    </citation>
    <scope>NUCLEOTIDE SEQUENCE [LARGE SCALE GENOMIC DNA]</scope>
    <source>
        <strain evidence="9">R-7</strain>
    </source>
</reference>
<dbReference type="SUPFAM" id="SSF63829">
    <property type="entry name" value="Calcium-dependent phosphotriesterase"/>
    <property type="match status" value="1"/>
</dbReference>
<name>A0ABU0YPT3_9PROT</name>
<comment type="subcellular location">
    <subcellularLocation>
        <location evidence="1">Cell membrane</location>
        <topology evidence="1">Multi-pass membrane protein</topology>
    </subcellularLocation>
</comment>
<dbReference type="Gene3D" id="2.120.10.30">
    <property type="entry name" value="TolB, C-terminal domain"/>
    <property type="match status" value="1"/>
</dbReference>
<evidence type="ECO:0000313" key="8">
    <source>
        <dbReference type="EMBL" id="MDQ7249736.1"/>
    </source>
</evidence>
<keyword evidence="4 6" id="KW-1133">Transmembrane helix</keyword>
<dbReference type="CDD" id="cd06579">
    <property type="entry name" value="TM_PBP1_transp_AraH_like"/>
    <property type="match status" value="1"/>
</dbReference>
<dbReference type="Pfam" id="PF03088">
    <property type="entry name" value="Str_synth"/>
    <property type="match status" value="1"/>
</dbReference>
<dbReference type="InterPro" id="IPR011042">
    <property type="entry name" value="6-blade_b-propeller_TolB-like"/>
</dbReference>
<feature type="transmembrane region" description="Helical" evidence="6">
    <location>
        <begin position="311"/>
        <end position="330"/>
    </location>
</feature>
<evidence type="ECO:0000256" key="1">
    <source>
        <dbReference type="ARBA" id="ARBA00004651"/>
    </source>
</evidence>
<protein>
    <submittedName>
        <fullName evidence="8">SMP-30/gluconolactonase/LRE family protein</fullName>
    </submittedName>
</protein>
<keyword evidence="5 6" id="KW-0472">Membrane</keyword>
<dbReference type="Pfam" id="PF02653">
    <property type="entry name" value="BPD_transp_2"/>
    <property type="match status" value="1"/>
</dbReference>
<evidence type="ECO:0000256" key="2">
    <source>
        <dbReference type="ARBA" id="ARBA00022475"/>
    </source>
</evidence>
<keyword evidence="2" id="KW-1003">Cell membrane</keyword>
<feature type="transmembrane region" description="Helical" evidence="6">
    <location>
        <begin position="253"/>
        <end position="272"/>
    </location>
</feature>
<keyword evidence="3 6" id="KW-0812">Transmembrane</keyword>
<dbReference type="Pfam" id="PF20067">
    <property type="entry name" value="SSL_N"/>
    <property type="match status" value="1"/>
</dbReference>
<feature type="transmembrane region" description="Helical" evidence="6">
    <location>
        <begin position="87"/>
        <end position="111"/>
    </location>
</feature>
<dbReference type="InterPro" id="IPR018119">
    <property type="entry name" value="Strictosidine_synth_cons-reg"/>
</dbReference>
<evidence type="ECO:0000256" key="4">
    <source>
        <dbReference type="ARBA" id="ARBA00022989"/>
    </source>
</evidence>
<evidence type="ECO:0000256" key="5">
    <source>
        <dbReference type="ARBA" id="ARBA00023136"/>
    </source>
</evidence>
<gene>
    <name evidence="8" type="ORF">Q8A70_18750</name>
</gene>
<dbReference type="EMBL" id="JAUYVI010000005">
    <property type="protein sequence ID" value="MDQ7249736.1"/>
    <property type="molecule type" value="Genomic_DNA"/>
</dbReference>
<feature type="transmembrane region" description="Helical" evidence="6">
    <location>
        <begin position="202"/>
        <end position="223"/>
    </location>
</feature>
<evidence type="ECO:0000259" key="7">
    <source>
        <dbReference type="Pfam" id="PF03088"/>
    </source>
</evidence>
<sequence length="724" mass="78050">MDQAETLATRPAAAKRPTARYPFEGLVKLRARLVPSHILGEIMSKQWIDSAVPATFMVLVIGLFLIVAPGFFTGANISDGGRQLGEFGLVALGMMVVIMGGGIDLSVGSIFALGNFTALALTNLFDWPVAAVLPCVVLICAFAGLINGVLIGYFRLRAFLTTLVSLITIRALVDVLLLEFAVDISAGFYDSAIWDFAGAGDVLGLPTSFVVLVVVAIAIHLFLSRTRLGWHVMAVGGSRRSAHNVGISVRRTVCGTYVLSGALAGLAAFLYAARLGNGGSYPGAGMEIFALTAVIVGGTSLGGGRGSVAKALMGSIIVLMINLGVVQMGLQSGAGQLVLGLILLLAIAIDVRFIRNREKILSRLYMSPTYFSLPEAPDAEQPASSYALNDQLGDVSLIGLGKLDGAEDVIFDAQDNLYCGDRLGNIVRFDGPDYQEGKVFAHIGGHPLGLAFDRAGVLYVCVGGMGLYRVHPDGRAEKATDQTNRSAFSIIDDSRMRLADDLDIAPDGRVFFSEATTRYDMETWPADALESRGSGRIVCYDPAKNTTRTILRKLVFPNGVCVEPGGQSLLFAESWACRVSRYWFAGPKEGQVERVIENLPGYPDNVNRASDGNYWMALMGMRSPALDLALRMPDFRRRMALEVAPDEWLYPNINAGCIVKFTADGKVLETLWDRHAENHPMITSMREHKGALYLGGILNNRIGKHVLKDADPNWTAGASYWGQR</sequence>
<feature type="transmembrane region" description="Helical" evidence="6">
    <location>
        <begin position="131"/>
        <end position="151"/>
    </location>
</feature>
<feature type="transmembrane region" description="Helical" evidence="6">
    <location>
        <begin position="284"/>
        <end position="304"/>
    </location>
</feature>